<dbReference type="Pfam" id="PF00400">
    <property type="entry name" value="WD40"/>
    <property type="match status" value="5"/>
</dbReference>
<organism evidence="11 12">
    <name type="scientific">Clydaea vesicula</name>
    <dbReference type="NCBI Taxonomy" id="447962"/>
    <lineage>
        <taxon>Eukaryota</taxon>
        <taxon>Fungi</taxon>
        <taxon>Fungi incertae sedis</taxon>
        <taxon>Chytridiomycota</taxon>
        <taxon>Chytridiomycota incertae sedis</taxon>
        <taxon>Chytridiomycetes</taxon>
        <taxon>Lobulomycetales</taxon>
        <taxon>Lobulomycetaceae</taxon>
        <taxon>Clydaea</taxon>
    </lineage>
</organism>
<evidence type="ECO:0000256" key="2">
    <source>
        <dbReference type="ARBA" id="ARBA00022574"/>
    </source>
</evidence>
<dbReference type="PRINTS" id="PR00320">
    <property type="entry name" value="GPROTEINBRPT"/>
</dbReference>
<evidence type="ECO:0000256" key="6">
    <source>
        <dbReference type="ARBA" id="ARBA00023187"/>
    </source>
</evidence>
<dbReference type="GO" id="GO:0071013">
    <property type="term" value="C:catalytic step 2 spliceosome"/>
    <property type="evidence" value="ECO:0007669"/>
    <property type="project" value="InterPro"/>
</dbReference>
<dbReference type="PROSITE" id="PS50294">
    <property type="entry name" value="WD_REPEATS_REGION"/>
    <property type="match status" value="3"/>
</dbReference>
<evidence type="ECO:0000256" key="3">
    <source>
        <dbReference type="ARBA" id="ARBA00022664"/>
    </source>
</evidence>
<dbReference type="CDD" id="cd00200">
    <property type="entry name" value="WD40"/>
    <property type="match status" value="1"/>
</dbReference>
<sequence>MTTLVSNYVSSSEDELQENSHINDTIARHANKRQKVNLNPEIQTTVNDLIDLVPTSKEITTNLNYNQLNKQVQGPINPFSTNRSSTKNTLTGFVEEAAISDFQFQSLQRTFKRDGYTLNPDGMGYVGDINKAILNEGSTIAEEKQNKTKKQKRLPKGDSSKVDGYFGPWAGYENENVGKQVVEGEINKSEEAVKVADDVKLPVVENIGEEEKEPEVIDPEDEELKKNTFEKTIFHGKSELDYLGRSYLHVPTDLDIDLKSTPGDKECFLPKKVIHTWTGHTKGVNAINFFPNSGHLLLSGSMDNSVKLWDAHHDRKLLRTFLGHTKAVKDINFNFNGTSFVSAGYDKWIKNWDTETGQCINRMRTKRLPYCVKFNPDFQRANTFLVGCADKCVYQFDIRSNKVVQTYNQHMGAINTITFVDNNRRFVTTSDDKTIRAWEFGIPVVIKYIAEADMHSMPAVSRSYNKKWLACQSLDNQILIYSATDKFKYNRNKVFKGHLIAGYACKPSFSPDDRFLCSGDSEGKVWFWDFKTCKVLKKLKGHEGVVIGSEWNPQEQSKVATCGWDGTIK</sequence>
<feature type="repeat" description="WD" evidence="9">
    <location>
        <begin position="508"/>
        <end position="538"/>
    </location>
</feature>
<keyword evidence="12" id="KW-1185">Reference proteome</keyword>
<feature type="region of interest" description="Disordered" evidence="10">
    <location>
        <begin position="143"/>
        <end position="162"/>
    </location>
</feature>
<reference evidence="11" key="1">
    <citation type="submission" date="2020-05" db="EMBL/GenBank/DDBJ databases">
        <title>Phylogenomic resolution of chytrid fungi.</title>
        <authorList>
            <person name="Stajich J.E."/>
            <person name="Amses K."/>
            <person name="Simmons R."/>
            <person name="Seto K."/>
            <person name="Myers J."/>
            <person name="Bonds A."/>
            <person name="Quandt C.A."/>
            <person name="Barry K."/>
            <person name="Liu P."/>
            <person name="Grigoriev I."/>
            <person name="Longcore J.E."/>
            <person name="James T.Y."/>
        </authorList>
    </citation>
    <scope>NUCLEOTIDE SEQUENCE</scope>
    <source>
        <strain evidence="11">JEL0476</strain>
    </source>
</reference>
<gene>
    <name evidence="11" type="primary">CDC40</name>
    <name evidence="11" type="ORF">HK099_006433</name>
</gene>
<dbReference type="InterPro" id="IPR032847">
    <property type="entry name" value="PRPF17"/>
</dbReference>
<evidence type="ECO:0000256" key="10">
    <source>
        <dbReference type="SAM" id="MobiDB-lite"/>
    </source>
</evidence>
<dbReference type="PROSITE" id="PS50082">
    <property type="entry name" value="WD_REPEATS_2"/>
    <property type="match status" value="4"/>
</dbReference>
<evidence type="ECO:0000313" key="11">
    <source>
        <dbReference type="EMBL" id="KAJ3215294.1"/>
    </source>
</evidence>
<dbReference type="InterPro" id="IPR001680">
    <property type="entry name" value="WD40_rpt"/>
</dbReference>
<name>A0AAD5TXY8_9FUNG</name>
<dbReference type="EMBL" id="JADGJW010000554">
    <property type="protein sequence ID" value="KAJ3215294.1"/>
    <property type="molecule type" value="Genomic_DNA"/>
</dbReference>
<dbReference type="PANTHER" id="PTHR43979">
    <property type="entry name" value="PRE-MRNA-PROCESSING FACTOR 17"/>
    <property type="match status" value="1"/>
</dbReference>
<dbReference type="InterPro" id="IPR020472">
    <property type="entry name" value="WD40_PAC1"/>
</dbReference>
<keyword evidence="2 9" id="KW-0853">WD repeat</keyword>
<keyword evidence="3" id="KW-0507">mRNA processing</keyword>
<dbReference type="AlphaFoldDB" id="A0AAD5TXY8"/>
<keyword evidence="6" id="KW-0508">mRNA splicing</keyword>
<evidence type="ECO:0000313" key="12">
    <source>
        <dbReference type="Proteomes" id="UP001211065"/>
    </source>
</evidence>
<feature type="repeat" description="WD" evidence="9">
    <location>
        <begin position="277"/>
        <end position="319"/>
    </location>
</feature>
<comment type="subcellular location">
    <subcellularLocation>
        <location evidence="1">Nucleus</location>
    </subcellularLocation>
</comment>
<keyword evidence="5" id="KW-0677">Repeat</keyword>
<accession>A0AAD5TXY8</accession>
<dbReference type="FunFam" id="2.130.10.10:FF:000034">
    <property type="entry name" value="Pre-mRNA-processing factor 17, putative"/>
    <property type="match status" value="1"/>
</dbReference>
<proteinExistence type="predicted"/>
<dbReference type="SMART" id="SM00320">
    <property type="entry name" value="WD40"/>
    <property type="match status" value="6"/>
</dbReference>
<evidence type="ECO:0000256" key="5">
    <source>
        <dbReference type="ARBA" id="ARBA00022737"/>
    </source>
</evidence>
<evidence type="ECO:0000256" key="4">
    <source>
        <dbReference type="ARBA" id="ARBA00022728"/>
    </source>
</evidence>
<evidence type="ECO:0000256" key="1">
    <source>
        <dbReference type="ARBA" id="ARBA00004123"/>
    </source>
</evidence>
<dbReference type="GO" id="GO:0003729">
    <property type="term" value="F:mRNA binding"/>
    <property type="evidence" value="ECO:0007669"/>
    <property type="project" value="TreeGrafter"/>
</dbReference>
<dbReference type="SUPFAM" id="SSF50978">
    <property type="entry name" value="WD40 repeat-like"/>
    <property type="match status" value="1"/>
</dbReference>
<dbReference type="PANTHER" id="PTHR43979:SF1">
    <property type="entry name" value="PRE-MRNA-PROCESSING FACTOR 17"/>
    <property type="match status" value="1"/>
</dbReference>
<keyword evidence="7" id="KW-0539">Nucleus</keyword>
<dbReference type="Proteomes" id="UP001211065">
    <property type="component" value="Unassembled WGS sequence"/>
</dbReference>
<feature type="repeat" description="WD" evidence="9">
    <location>
        <begin position="321"/>
        <end position="362"/>
    </location>
</feature>
<evidence type="ECO:0000256" key="7">
    <source>
        <dbReference type="ARBA" id="ARBA00023242"/>
    </source>
</evidence>
<comment type="caution">
    <text evidence="11">The sequence shown here is derived from an EMBL/GenBank/DDBJ whole genome shotgun (WGS) entry which is preliminary data.</text>
</comment>
<keyword evidence="4" id="KW-0747">Spliceosome</keyword>
<protein>
    <recommendedName>
        <fullName evidence="8">Pre-mRNA-processing factor 17</fullName>
    </recommendedName>
</protein>
<dbReference type="Gene3D" id="2.130.10.10">
    <property type="entry name" value="YVTN repeat-like/Quinoprotein amine dehydrogenase"/>
    <property type="match status" value="1"/>
</dbReference>
<dbReference type="InterPro" id="IPR015943">
    <property type="entry name" value="WD40/YVTN_repeat-like_dom_sf"/>
</dbReference>
<evidence type="ECO:0000256" key="8">
    <source>
        <dbReference type="ARBA" id="ARBA00068146"/>
    </source>
</evidence>
<dbReference type="GO" id="GO:0000398">
    <property type="term" value="P:mRNA splicing, via spliceosome"/>
    <property type="evidence" value="ECO:0007669"/>
    <property type="project" value="InterPro"/>
</dbReference>
<evidence type="ECO:0000256" key="9">
    <source>
        <dbReference type="PROSITE-ProRule" id="PRU00221"/>
    </source>
</evidence>
<dbReference type="InterPro" id="IPR036322">
    <property type="entry name" value="WD40_repeat_dom_sf"/>
</dbReference>
<feature type="repeat" description="WD" evidence="9">
    <location>
        <begin position="407"/>
        <end position="439"/>
    </location>
</feature>